<dbReference type="EMBL" id="FOVD01000001">
    <property type="protein sequence ID" value="SFN07535.1"/>
    <property type="molecule type" value="Genomic_DNA"/>
</dbReference>
<organism evidence="1 2">
    <name type="scientific">Chryseobacterium oleae</name>
    <dbReference type="NCBI Taxonomy" id="491207"/>
    <lineage>
        <taxon>Bacteria</taxon>
        <taxon>Pseudomonadati</taxon>
        <taxon>Bacteroidota</taxon>
        <taxon>Flavobacteriia</taxon>
        <taxon>Flavobacteriales</taxon>
        <taxon>Weeksellaceae</taxon>
        <taxon>Chryseobacterium group</taxon>
        <taxon>Chryseobacterium</taxon>
    </lineage>
</organism>
<proteinExistence type="predicted"/>
<gene>
    <name evidence="1" type="ORF">SAMN05421594_0830</name>
</gene>
<dbReference type="AlphaFoldDB" id="A0A1I4W236"/>
<reference evidence="2" key="1">
    <citation type="submission" date="2016-10" db="EMBL/GenBank/DDBJ databases">
        <authorList>
            <person name="Varghese N."/>
            <person name="Submissions S."/>
        </authorList>
    </citation>
    <scope>NUCLEOTIDE SEQUENCE [LARGE SCALE GENOMIC DNA]</scope>
    <source>
        <strain evidence="2">DSM 25575</strain>
    </source>
</reference>
<keyword evidence="2" id="KW-1185">Reference proteome</keyword>
<evidence type="ECO:0000313" key="1">
    <source>
        <dbReference type="EMBL" id="SFN07535.1"/>
    </source>
</evidence>
<protein>
    <submittedName>
        <fullName evidence="1">Uncharacterized protein</fullName>
    </submittedName>
</protein>
<evidence type="ECO:0000313" key="2">
    <source>
        <dbReference type="Proteomes" id="UP000198769"/>
    </source>
</evidence>
<sequence length="51" mass="5833">MIAALFCGFVNAVYSFASSNQLVDYFVEKISRLLSIIILNDLHCPIQYLMF</sequence>
<accession>A0A1I4W236</accession>
<dbReference type="Proteomes" id="UP000198769">
    <property type="component" value="Unassembled WGS sequence"/>
</dbReference>
<name>A0A1I4W236_CHROL</name>